<feature type="compositionally biased region" description="Basic residues" evidence="1">
    <location>
        <begin position="158"/>
        <end position="175"/>
    </location>
</feature>
<feature type="compositionally biased region" description="Pro residues" evidence="1">
    <location>
        <begin position="260"/>
        <end position="271"/>
    </location>
</feature>
<feature type="compositionally biased region" description="Basic and acidic residues" evidence="1">
    <location>
        <begin position="396"/>
        <end position="410"/>
    </location>
</feature>
<dbReference type="AlphaFoldDB" id="A0A6J4KCE8"/>
<evidence type="ECO:0000313" key="2">
    <source>
        <dbReference type="EMBL" id="CAA9301846.1"/>
    </source>
</evidence>
<feature type="compositionally biased region" description="Basic residues" evidence="1">
    <location>
        <begin position="201"/>
        <end position="213"/>
    </location>
</feature>
<dbReference type="GO" id="GO:0004044">
    <property type="term" value="F:amidophosphoribosyltransferase activity"/>
    <property type="evidence" value="ECO:0007669"/>
    <property type="project" value="UniProtKB-EC"/>
</dbReference>
<feature type="compositionally biased region" description="Low complexity" evidence="1">
    <location>
        <begin position="87"/>
        <end position="116"/>
    </location>
</feature>
<feature type="compositionally biased region" description="Basic and acidic residues" evidence="1">
    <location>
        <begin position="354"/>
        <end position="365"/>
    </location>
</feature>
<feature type="compositionally biased region" description="Gly residues" evidence="1">
    <location>
        <begin position="57"/>
        <end position="69"/>
    </location>
</feature>
<protein>
    <submittedName>
        <fullName evidence="2">Amidophosphoribosyltransferase</fullName>
        <ecNumber evidence="2">2.4.2.14</ecNumber>
    </submittedName>
</protein>
<sequence length="461" mass="49674">VWNRSGLRHVRGRQARLSRHVRASAPRPGSRRDHRVRPQDRRRPPPPRPGAGLRGVQRGGAGGPSGRRGAGAHPLLHGGGRGAQELAAHPRGLPRGAARAGAQRQPHQRQRAALPAGERGRALPEQHRQRDHRSPHSPLPARRGGGADRRRAVAAHGRVLRAHHRERHAVRRARPFRLPPARDRPPPRRGRRGGVGELRAGHHGRPLRARRGAGRGAAHPGHRDDLAAPPAPRGRAAAVHLRAGLLRPAGHAPVGLLGGPRPPRLRPPPGRRAPGRRGHRDLRAGFGQLGRAGLRGAERHPLRAGPDPQPLRRPHLHRAVAGGARLQGADEVQRRPRDPGGEARGGGGRLPGARHHEPRAGEHAARGGGEGGALPPRLPPRAAPVLLRHRHAHPGGADRRQPHPGRDRRLPGRGLPRLPFAGGDAGRGERRRQLLHCLLQRRLPRPAGGPGARVRDELALL</sequence>
<dbReference type="EMBL" id="CADCTW010000031">
    <property type="protein sequence ID" value="CAA9301846.1"/>
    <property type="molecule type" value="Genomic_DNA"/>
</dbReference>
<feature type="non-terminal residue" evidence="2">
    <location>
        <position position="1"/>
    </location>
</feature>
<feature type="region of interest" description="Disordered" evidence="1">
    <location>
        <begin position="1"/>
        <end position="231"/>
    </location>
</feature>
<dbReference type="EC" id="2.4.2.14" evidence="2"/>
<gene>
    <name evidence="2" type="ORF">AVDCRST_MAG68-666</name>
</gene>
<name>A0A6J4KCE8_9BACT</name>
<feature type="compositionally biased region" description="Basic residues" evidence="1">
    <location>
        <begin position="1"/>
        <end position="22"/>
    </location>
</feature>
<proteinExistence type="predicted"/>
<feature type="region of interest" description="Disordered" evidence="1">
    <location>
        <begin position="249"/>
        <end position="380"/>
    </location>
</feature>
<feature type="region of interest" description="Disordered" evidence="1">
    <location>
        <begin position="392"/>
        <end position="428"/>
    </location>
</feature>
<evidence type="ECO:0000256" key="1">
    <source>
        <dbReference type="SAM" id="MobiDB-lite"/>
    </source>
</evidence>
<organism evidence="2">
    <name type="scientific">uncultured Gemmatimonadota bacterium</name>
    <dbReference type="NCBI Taxonomy" id="203437"/>
    <lineage>
        <taxon>Bacteria</taxon>
        <taxon>Pseudomonadati</taxon>
        <taxon>Gemmatimonadota</taxon>
        <taxon>environmental samples</taxon>
    </lineage>
</organism>
<reference evidence="2" key="1">
    <citation type="submission" date="2020-02" db="EMBL/GenBank/DDBJ databases">
        <authorList>
            <person name="Meier V. D."/>
        </authorList>
    </citation>
    <scope>NUCLEOTIDE SEQUENCE</scope>
    <source>
        <strain evidence="2">AVDCRST_MAG68</strain>
    </source>
</reference>
<feature type="compositionally biased region" description="Low complexity" evidence="1">
    <location>
        <begin position="412"/>
        <end position="422"/>
    </location>
</feature>
<feature type="compositionally biased region" description="Basic and acidic residues" evidence="1">
    <location>
        <begin position="331"/>
        <end position="341"/>
    </location>
</feature>
<keyword evidence="2" id="KW-0328">Glycosyltransferase</keyword>
<feature type="compositionally biased region" description="Basic and acidic residues" evidence="1">
    <location>
        <begin position="118"/>
        <end position="134"/>
    </location>
</feature>
<accession>A0A6J4KCE8</accession>
<keyword evidence="2" id="KW-0808">Transferase</keyword>
<feature type="non-terminal residue" evidence="2">
    <location>
        <position position="461"/>
    </location>
</feature>